<comment type="caution">
    <text evidence="1">The sequence shown here is derived from an EMBL/GenBank/DDBJ whole genome shotgun (WGS) entry which is preliminary data.</text>
</comment>
<protein>
    <submittedName>
        <fullName evidence="1">Uncharacterized protein</fullName>
    </submittedName>
</protein>
<dbReference type="EMBL" id="MGFD01000010">
    <property type="protein sequence ID" value="OGL99385.1"/>
    <property type="molecule type" value="Genomic_DNA"/>
</dbReference>
<dbReference type="AlphaFoldDB" id="A0A1F7W979"/>
<sequence>MTTKALESKVQSLTREVKHLRSVVYDLASQKDSEGEYKAAFVKKTIALQMKKGKIRTFTTKENFLKQIQSKRV</sequence>
<evidence type="ECO:0000313" key="2">
    <source>
        <dbReference type="Proteomes" id="UP000177331"/>
    </source>
</evidence>
<dbReference type="Proteomes" id="UP000177331">
    <property type="component" value="Unassembled WGS sequence"/>
</dbReference>
<dbReference type="STRING" id="1802421.A2318_01040"/>
<proteinExistence type="predicted"/>
<accession>A0A1F7W979</accession>
<evidence type="ECO:0000313" key="1">
    <source>
        <dbReference type="EMBL" id="OGL99385.1"/>
    </source>
</evidence>
<name>A0A1F7W979_9BACT</name>
<gene>
    <name evidence="1" type="ORF">A2318_01040</name>
</gene>
<reference evidence="1 2" key="1">
    <citation type="journal article" date="2016" name="Nat. Commun.">
        <title>Thousands of microbial genomes shed light on interconnected biogeochemical processes in an aquifer system.</title>
        <authorList>
            <person name="Anantharaman K."/>
            <person name="Brown C.T."/>
            <person name="Hug L.A."/>
            <person name="Sharon I."/>
            <person name="Castelle C.J."/>
            <person name="Probst A.J."/>
            <person name="Thomas B.C."/>
            <person name="Singh A."/>
            <person name="Wilkins M.J."/>
            <person name="Karaoz U."/>
            <person name="Brodie E.L."/>
            <person name="Williams K.H."/>
            <person name="Hubbard S.S."/>
            <person name="Banfield J.F."/>
        </authorList>
    </citation>
    <scope>NUCLEOTIDE SEQUENCE [LARGE SCALE GENOMIC DNA]</scope>
</reference>
<organism evidence="1 2">
    <name type="scientific">Candidatus Uhrbacteria bacterium RIFOXYB2_FULL_45_11</name>
    <dbReference type="NCBI Taxonomy" id="1802421"/>
    <lineage>
        <taxon>Bacteria</taxon>
        <taxon>Candidatus Uhriibacteriota</taxon>
    </lineage>
</organism>